<dbReference type="GO" id="GO:0071973">
    <property type="term" value="P:bacterial-type flagellum-dependent cell motility"/>
    <property type="evidence" value="ECO:0007669"/>
    <property type="project" value="InterPro"/>
</dbReference>
<dbReference type="EMBL" id="CP003153">
    <property type="protein sequence ID" value="AEV25482.1"/>
    <property type="molecule type" value="Genomic_DNA"/>
</dbReference>
<evidence type="ECO:0000256" key="4">
    <source>
        <dbReference type="ARBA" id="ARBA00023143"/>
    </source>
</evidence>
<dbReference type="STRING" id="640081.Dsui_1080"/>
<dbReference type="HOGENOM" id="CLU_1238122_0_0_4"/>
<dbReference type="OrthoDB" id="9788334at2"/>
<keyword evidence="8" id="KW-0969">Cilium</keyword>
<dbReference type="Proteomes" id="UP000005633">
    <property type="component" value="Chromosome"/>
</dbReference>
<feature type="compositionally biased region" description="Polar residues" evidence="6">
    <location>
        <begin position="39"/>
        <end position="54"/>
    </location>
</feature>
<organism evidence="8 9">
    <name type="scientific">Azospira oryzae (strain ATCC BAA-33 / DSM 13638 / PS)</name>
    <name type="common">Dechlorosoma suillum</name>
    <dbReference type="NCBI Taxonomy" id="640081"/>
    <lineage>
        <taxon>Bacteria</taxon>
        <taxon>Pseudomonadati</taxon>
        <taxon>Pseudomonadota</taxon>
        <taxon>Betaproteobacteria</taxon>
        <taxon>Rhodocyclales</taxon>
        <taxon>Rhodocyclaceae</taxon>
        <taxon>Azospira</taxon>
    </lineage>
</organism>
<dbReference type="NCBIfam" id="TIGR01396">
    <property type="entry name" value="FlgB"/>
    <property type="match status" value="1"/>
</dbReference>
<feature type="region of interest" description="Disordered" evidence="6">
    <location>
        <begin position="1"/>
        <end position="100"/>
    </location>
</feature>
<feature type="compositionally biased region" description="Gly residues" evidence="6">
    <location>
        <begin position="26"/>
        <end position="37"/>
    </location>
</feature>
<evidence type="ECO:0000256" key="3">
    <source>
        <dbReference type="ARBA" id="ARBA00014376"/>
    </source>
</evidence>
<dbReference type="eggNOG" id="COG1815">
    <property type="taxonomic scope" value="Bacteria"/>
</dbReference>
<evidence type="ECO:0000256" key="6">
    <source>
        <dbReference type="SAM" id="MobiDB-lite"/>
    </source>
</evidence>
<feature type="domain" description="Flagellar basal body rod protein N-terminal" evidence="7">
    <location>
        <begin position="112"/>
        <end position="129"/>
    </location>
</feature>
<comment type="function">
    <text evidence="5">Structural component of flagellum, the bacterial motility apparatus. Part of the rod structure of flagellar basal body.</text>
</comment>
<feature type="compositionally biased region" description="Polar residues" evidence="6">
    <location>
        <begin position="1"/>
        <end position="19"/>
    </location>
</feature>
<dbReference type="InterPro" id="IPR006300">
    <property type="entry name" value="FlgB"/>
</dbReference>
<feature type="compositionally biased region" description="Polar residues" evidence="6">
    <location>
        <begin position="65"/>
        <end position="83"/>
    </location>
</feature>
<evidence type="ECO:0000313" key="9">
    <source>
        <dbReference type="Proteomes" id="UP000005633"/>
    </source>
</evidence>
<accession>G8QK49</accession>
<evidence type="ECO:0000256" key="2">
    <source>
        <dbReference type="ARBA" id="ARBA00009677"/>
    </source>
</evidence>
<dbReference type="GO" id="GO:0030694">
    <property type="term" value="C:bacterial-type flagellum basal body, rod"/>
    <property type="evidence" value="ECO:0007669"/>
    <property type="project" value="InterPro"/>
</dbReference>
<keyword evidence="4" id="KW-0975">Bacterial flagellum</keyword>
<comment type="similarity">
    <text evidence="2">Belongs to the flagella basal body rod proteins family.</text>
</comment>
<reference evidence="8 9" key="1">
    <citation type="journal article" date="2012" name="J. Bacteriol.">
        <title>Complete genome sequence of the anaerobic perchlorate-reducing bacterium Azospira suillum strain PS.</title>
        <authorList>
            <person name="Byrne-Bailey K.G."/>
            <person name="Coates J.D."/>
        </authorList>
    </citation>
    <scope>NUCLEOTIDE SEQUENCE [LARGE SCALE GENOMIC DNA]</scope>
    <source>
        <strain evidence="9">ATCC BAA-33 / DSM 13638 / PS</strain>
    </source>
</reference>
<evidence type="ECO:0000256" key="1">
    <source>
        <dbReference type="ARBA" id="ARBA00004117"/>
    </source>
</evidence>
<protein>
    <recommendedName>
        <fullName evidence="3">Flagellar basal body rod protein FlgB</fullName>
    </recommendedName>
</protein>
<dbReference type="KEGG" id="dsu:Dsui_1080"/>
<evidence type="ECO:0000259" key="7">
    <source>
        <dbReference type="Pfam" id="PF00460"/>
    </source>
</evidence>
<dbReference type="Pfam" id="PF00460">
    <property type="entry name" value="Flg_bb_rod"/>
    <property type="match status" value="1"/>
</dbReference>
<evidence type="ECO:0000313" key="8">
    <source>
        <dbReference type="EMBL" id="AEV25482.1"/>
    </source>
</evidence>
<evidence type="ECO:0000256" key="5">
    <source>
        <dbReference type="ARBA" id="ARBA00024934"/>
    </source>
</evidence>
<dbReference type="InterPro" id="IPR001444">
    <property type="entry name" value="Flag_bb_rod_N"/>
</dbReference>
<keyword evidence="8" id="KW-0282">Flagellum</keyword>
<dbReference type="AlphaFoldDB" id="G8QK49"/>
<proteinExistence type="inferred from homology"/>
<keyword evidence="8" id="KW-0966">Cell projection</keyword>
<gene>
    <name evidence="8" type="ordered locus">Dsui_1080</name>
</gene>
<sequence>MAGASSIPSVANASMSPTQGGHEGHGNGGGNAEGGTFSGAFSQAIAQQAGSPMSTHAAHGGVGSSGNSQGIGHSSGMLSNNAAGHSAHFPIGQGGHGSHDFQQKMLGVRAYRQQLIASNIANADTPGYKAVDIDIEQAAEIVRGASASLPLANTVQGHLSGSKQPPPFPLKYHVPYQPAADGNTVEMDVERAKFAENSTMYEFSLDRVSGHFKHMMEMLQNLK</sequence>
<name>G8QK49_AZOOP</name>
<comment type="subcellular location">
    <subcellularLocation>
        <location evidence="1">Bacterial flagellum basal body</location>
    </subcellularLocation>
</comment>
<dbReference type="PANTHER" id="PTHR30435">
    <property type="entry name" value="FLAGELLAR PROTEIN"/>
    <property type="match status" value="1"/>
</dbReference>
<dbReference type="PANTHER" id="PTHR30435:SF12">
    <property type="entry name" value="FLAGELLAR BASAL BODY ROD PROTEIN FLGB"/>
    <property type="match status" value="1"/>
</dbReference>